<evidence type="ECO:0000256" key="1">
    <source>
        <dbReference type="SAM" id="Coils"/>
    </source>
</evidence>
<proteinExistence type="predicted"/>
<feature type="compositionally biased region" description="Low complexity" evidence="2">
    <location>
        <begin position="1"/>
        <end position="24"/>
    </location>
</feature>
<name>A0AA86SGK2_9FABA</name>
<feature type="coiled-coil region" evidence="1">
    <location>
        <begin position="100"/>
        <end position="127"/>
    </location>
</feature>
<organism evidence="3 4">
    <name type="scientific">Sphenostylis stenocarpa</name>
    <dbReference type="NCBI Taxonomy" id="92480"/>
    <lineage>
        <taxon>Eukaryota</taxon>
        <taxon>Viridiplantae</taxon>
        <taxon>Streptophyta</taxon>
        <taxon>Embryophyta</taxon>
        <taxon>Tracheophyta</taxon>
        <taxon>Spermatophyta</taxon>
        <taxon>Magnoliopsida</taxon>
        <taxon>eudicotyledons</taxon>
        <taxon>Gunneridae</taxon>
        <taxon>Pentapetalae</taxon>
        <taxon>rosids</taxon>
        <taxon>fabids</taxon>
        <taxon>Fabales</taxon>
        <taxon>Fabaceae</taxon>
        <taxon>Papilionoideae</taxon>
        <taxon>50 kb inversion clade</taxon>
        <taxon>NPAAA clade</taxon>
        <taxon>indigoferoid/millettioid clade</taxon>
        <taxon>Phaseoleae</taxon>
        <taxon>Sphenostylis</taxon>
    </lineage>
</organism>
<keyword evidence="1" id="KW-0175">Coiled coil</keyword>
<reference evidence="3" key="1">
    <citation type="submission" date="2023-10" db="EMBL/GenBank/DDBJ databases">
        <authorList>
            <person name="Domelevo Entfellner J.-B."/>
        </authorList>
    </citation>
    <scope>NUCLEOTIDE SEQUENCE</scope>
</reference>
<dbReference type="Gramene" id="rna-AYBTSS11_LOCUS13530">
    <property type="protein sequence ID" value="CAJ1949056.1"/>
    <property type="gene ID" value="gene-AYBTSS11_LOCUS13530"/>
</dbReference>
<accession>A0AA86SGK2</accession>
<evidence type="ECO:0000313" key="3">
    <source>
        <dbReference type="EMBL" id="CAJ1949056.1"/>
    </source>
</evidence>
<dbReference type="AlphaFoldDB" id="A0AA86SGK2"/>
<keyword evidence="4" id="KW-1185">Reference proteome</keyword>
<protein>
    <submittedName>
        <fullName evidence="3">Uncharacterized protein</fullName>
    </submittedName>
</protein>
<dbReference type="EMBL" id="OY731401">
    <property type="protein sequence ID" value="CAJ1949056.1"/>
    <property type="molecule type" value="Genomic_DNA"/>
</dbReference>
<evidence type="ECO:0000256" key="2">
    <source>
        <dbReference type="SAM" id="MobiDB-lite"/>
    </source>
</evidence>
<dbReference type="Proteomes" id="UP001189624">
    <property type="component" value="Chromosome 4"/>
</dbReference>
<feature type="compositionally biased region" description="Basic and acidic residues" evidence="2">
    <location>
        <begin position="44"/>
        <end position="60"/>
    </location>
</feature>
<evidence type="ECO:0000313" key="4">
    <source>
        <dbReference type="Proteomes" id="UP001189624"/>
    </source>
</evidence>
<feature type="region of interest" description="Disordered" evidence="2">
    <location>
        <begin position="1"/>
        <end position="72"/>
    </location>
</feature>
<sequence>MARGNSSPNRSRSKSSSRSGITRSQSRRGRSPSPSRYGSHRYRRSQERRDSPWPRRKSTERQSQNRRNEEIWEEDGIDMKPLRLNAAEKVSTLPKIGEIYSEVKADVKNIEKRLKCLSEKLEMLSINEANEIADAVILLKFLKKSNPEIEMAGQMAHKGVLLMLQAEVLSKKGKELLEQSKNKIKSTMS</sequence>
<gene>
    <name evidence="3" type="ORF">AYBTSS11_LOCUS13530</name>
</gene>